<evidence type="ECO:0000256" key="1">
    <source>
        <dbReference type="SAM" id="MobiDB-lite"/>
    </source>
</evidence>
<comment type="caution">
    <text evidence="2">The sequence shown here is derived from an EMBL/GenBank/DDBJ whole genome shotgun (WGS) entry which is preliminary data.</text>
</comment>
<dbReference type="GO" id="GO:0016787">
    <property type="term" value="F:hydrolase activity"/>
    <property type="evidence" value="ECO:0007669"/>
    <property type="project" value="UniProtKB-KW"/>
</dbReference>
<evidence type="ECO:0000313" key="2">
    <source>
        <dbReference type="EMBL" id="KPQ35739.1"/>
    </source>
</evidence>
<gene>
    <name evidence="2" type="ORF">HLUCCA11_09230</name>
</gene>
<protein>
    <submittedName>
        <fullName evidence="2">Peptidyl-tRNA hydrolase</fullName>
    </submittedName>
</protein>
<sequence>MHPIGTAAQTSLSHNSHSSHKTNSDTSSSSTDEPAENGTVFLAPQAFMDYSAEDDEPADLALAHLIPDDLSLMNLPLARPSSVAAQPEQTTIYEDDLSELTVLIPKGLSNLSQIRSIDDQPW</sequence>
<feature type="region of interest" description="Disordered" evidence="1">
    <location>
        <begin position="1"/>
        <end position="40"/>
    </location>
</feature>
<keyword evidence="2" id="KW-0378">Hydrolase</keyword>
<name>A0A0P8DGV3_9CYAN</name>
<reference evidence="2 3" key="1">
    <citation type="submission" date="2015-09" db="EMBL/GenBank/DDBJ databases">
        <title>Identification and resolution of microdiversity through metagenomic sequencing of parallel consortia.</title>
        <authorList>
            <person name="Nelson W.C."/>
            <person name="Romine M.F."/>
            <person name="Lindemann S.R."/>
        </authorList>
    </citation>
    <scope>NUCLEOTIDE SEQUENCE [LARGE SCALE GENOMIC DNA]</scope>
    <source>
        <strain evidence="2">Ana</strain>
    </source>
</reference>
<proteinExistence type="predicted"/>
<accession>A0A0P8DGV3</accession>
<evidence type="ECO:0000313" key="3">
    <source>
        <dbReference type="Proteomes" id="UP000050465"/>
    </source>
</evidence>
<organism evidence="2 3">
    <name type="scientific">Phormidesmis priestleyi Ana</name>
    <dbReference type="NCBI Taxonomy" id="1666911"/>
    <lineage>
        <taxon>Bacteria</taxon>
        <taxon>Bacillati</taxon>
        <taxon>Cyanobacteriota</taxon>
        <taxon>Cyanophyceae</taxon>
        <taxon>Leptolyngbyales</taxon>
        <taxon>Leptolyngbyaceae</taxon>
        <taxon>Phormidesmis</taxon>
    </lineage>
</organism>
<dbReference type="EMBL" id="LJZR01000010">
    <property type="protein sequence ID" value="KPQ35739.1"/>
    <property type="molecule type" value="Genomic_DNA"/>
</dbReference>
<dbReference type="AlphaFoldDB" id="A0A0P8DGV3"/>
<dbReference type="Proteomes" id="UP000050465">
    <property type="component" value="Unassembled WGS sequence"/>
</dbReference>